<keyword evidence="6 10" id="KW-0863">Zinc-finger</keyword>
<dbReference type="InterPro" id="IPR013083">
    <property type="entry name" value="Znf_RING/FYVE/PHD"/>
</dbReference>
<keyword evidence="16" id="KW-1185">Reference proteome</keyword>
<dbReference type="GO" id="GO:0008270">
    <property type="term" value="F:zinc ion binding"/>
    <property type="evidence" value="ECO:0007669"/>
    <property type="project" value="UniProtKB-KW"/>
</dbReference>
<dbReference type="Gene3D" id="1.10.720.30">
    <property type="entry name" value="SAP domain"/>
    <property type="match status" value="1"/>
</dbReference>
<dbReference type="GO" id="GO:0005634">
    <property type="term" value="C:nucleus"/>
    <property type="evidence" value="ECO:0007669"/>
    <property type="project" value="UniProtKB-SubCell"/>
</dbReference>
<evidence type="ECO:0000256" key="2">
    <source>
        <dbReference type="ARBA" id="ARBA00004718"/>
    </source>
</evidence>
<proteinExistence type="inferred from homology"/>
<comment type="caution">
    <text evidence="15">The sequence shown here is derived from an EMBL/GenBank/DDBJ whole genome shotgun (WGS) entry which is preliminary data.</text>
</comment>
<comment type="subcellular location">
    <subcellularLocation>
        <location evidence="1">Nucleus</location>
    </subcellularLocation>
</comment>
<dbReference type="GO" id="GO:0016925">
    <property type="term" value="P:protein sumoylation"/>
    <property type="evidence" value="ECO:0007669"/>
    <property type="project" value="TreeGrafter"/>
</dbReference>
<evidence type="ECO:0000259" key="14">
    <source>
        <dbReference type="PROSITE" id="PS51466"/>
    </source>
</evidence>
<evidence type="ECO:0000256" key="6">
    <source>
        <dbReference type="ARBA" id="ARBA00022771"/>
    </source>
</evidence>
<evidence type="ECO:0000259" key="12">
    <source>
        <dbReference type="PROSITE" id="PS50800"/>
    </source>
</evidence>
<dbReference type="InterPro" id="IPR023321">
    <property type="entry name" value="PINIT"/>
</dbReference>
<dbReference type="PROSITE" id="PS51044">
    <property type="entry name" value="ZF_SP_RING"/>
    <property type="match status" value="1"/>
</dbReference>
<dbReference type="Pfam" id="PF14324">
    <property type="entry name" value="PINIT"/>
    <property type="match status" value="1"/>
</dbReference>
<evidence type="ECO:0000256" key="10">
    <source>
        <dbReference type="PROSITE-ProRule" id="PRU00452"/>
    </source>
</evidence>
<keyword evidence="4" id="KW-0808">Transferase</keyword>
<gene>
    <name evidence="15" type="ORF">V9T40_010655</name>
</gene>
<dbReference type="InterPro" id="IPR038654">
    <property type="entry name" value="PINIT_sf"/>
</dbReference>
<evidence type="ECO:0000256" key="5">
    <source>
        <dbReference type="ARBA" id="ARBA00022723"/>
    </source>
</evidence>
<evidence type="ECO:0000256" key="9">
    <source>
        <dbReference type="ARBA" id="ARBA00023242"/>
    </source>
</evidence>
<feature type="compositionally biased region" description="Basic and acidic residues" evidence="11">
    <location>
        <begin position="466"/>
        <end position="499"/>
    </location>
</feature>
<dbReference type="PANTHER" id="PTHR10782">
    <property type="entry name" value="ZINC FINGER MIZ DOMAIN-CONTAINING PROTEIN"/>
    <property type="match status" value="1"/>
</dbReference>
<dbReference type="InterPro" id="IPR003034">
    <property type="entry name" value="SAP_dom"/>
</dbReference>
<organism evidence="15 16">
    <name type="scientific">Parthenolecanium corni</name>
    <dbReference type="NCBI Taxonomy" id="536013"/>
    <lineage>
        <taxon>Eukaryota</taxon>
        <taxon>Metazoa</taxon>
        <taxon>Ecdysozoa</taxon>
        <taxon>Arthropoda</taxon>
        <taxon>Hexapoda</taxon>
        <taxon>Insecta</taxon>
        <taxon>Pterygota</taxon>
        <taxon>Neoptera</taxon>
        <taxon>Paraneoptera</taxon>
        <taxon>Hemiptera</taxon>
        <taxon>Sternorrhyncha</taxon>
        <taxon>Coccoidea</taxon>
        <taxon>Coccidae</taxon>
        <taxon>Parthenolecanium</taxon>
    </lineage>
</organism>
<feature type="domain" description="PINIT" evidence="14">
    <location>
        <begin position="153"/>
        <end position="323"/>
    </location>
</feature>
<dbReference type="InterPro" id="IPR004181">
    <property type="entry name" value="Znf_MIZ"/>
</dbReference>
<reference evidence="15 16" key="1">
    <citation type="submission" date="2024-03" db="EMBL/GenBank/DDBJ databases">
        <title>Adaptation during the transition from Ophiocordyceps entomopathogen to insect associate is accompanied by gene loss and intensified selection.</title>
        <authorList>
            <person name="Ward C.M."/>
            <person name="Onetto C.A."/>
            <person name="Borneman A.R."/>
        </authorList>
    </citation>
    <scope>NUCLEOTIDE SEQUENCE [LARGE SCALE GENOMIC DNA]</scope>
    <source>
        <strain evidence="15">AWRI1</strain>
        <tissue evidence="15">Single Adult Female</tissue>
    </source>
</reference>
<evidence type="ECO:0000256" key="3">
    <source>
        <dbReference type="ARBA" id="ARBA00005383"/>
    </source>
</evidence>
<evidence type="ECO:0000256" key="7">
    <source>
        <dbReference type="ARBA" id="ARBA00022786"/>
    </source>
</evidence>
<dbReference type="Pfam" id="PF02891">
    <property type="entry name" value="zf-MIZ"/>
    <property type="match status" value="1"/>
</dbReference>
<name>A0AAN9XXU9_9HEMI</name>
<dbReference type="Gene3D" id="3.30.40.10">
    <property type="entry name" value="Zinc/RING finger domain, C3HC4 (zinc finger)"/>
    <property type="match status" value="1"/>
</dbReference>
<keyword evidence="8" id="KW-0862">Zinc</keyword>
<keyword evidence="9" id="KW-0539">Nucleus</keyword>
<dbReference type="EMBL" id="JBBCAQ010000037">
    <property type="protein sequence ID" value="KAK7573464.1"/>
    <property type="molecule type" value="Genomic_DNA"/>
</dbReference>
<dbReference type="SUPFAM" id="SSF68906">
    <property type="entry name" value="SAP domain"/>
    <property type="match status" value="1"/>
</dbReference>
<dbReference type="Gene3D" id="2.60.120.780">
    <property type="entry name" value="PINIT domain"/>
    <property type="match status" value="1"/>
</dbReference>
<dbReference type="GO" id="GO:0000785">
    <property type="term" value="C:chromatin"/>
    <property type="evidence" value="ECO:0007669"/>
    <property type="project" value="TreeGrafter"/>
</dbReference>
<sequence length="610" mass="68446">MSTEELKNMILQFKVPDLQSLLGFAGQNKNGRKNELQKKALTLIQCRKSVPLEMKVRHIYRNLVVENSAHENRTEYFSSGLDKYNNYYIPNGYSNSAVSNGGYNSYNTRNGYHNSTDSYYNAWSRPTNGYATTNHNPPSNLRSSPKFDYASYLESNTRIPVADDLKNVVFKKLSFFKFKSCIYPLTPLIPRNQHSELFEFTLPFTLAQQEHSLINWAKKSGKESRYQVQLRICLLDNSVDFSGPYEVGDSLPLALGVKLNDKNCQLPPAIPSTNKQGMLLKRMNFPINLTPQTRRNHANNLVINWSIECNKVYGFTIHLVEKYTSEELIEELVKKGERDAVITKAYLNEKLSGLGDDDIAATSLKVSLLCPLGKILMTLPVKATTCNHLQCFDGALYLKMNEVKSTWQCPVCNKCCFYEDLFIDGYFANILRQGNFGSDVSEIQIEADGSIVPVVPKKRTTSAPEESSRQKRPKLDEQPCKADWRSVKNRDPSPEDDRVSPPGTRTAFSAVASLPSYIPLCSPYSSFAERAFRSDFNEQTSSSSSTSDERSKKNVVLVDLTETDSETEDAPSASPPSPHSPENSSPTSPDSESSSKESPPIYDIDDSDPS</sequence>
<comment type="pathway">
    <text evidence="2">Protein modification; protein sumoylation.</text>
</comment>
<evidence type="ECO:0000259" key="13">
    <source>
        <dbReference type="PROSITE" id="PS51044"/>
    </source>
</evidence>
<feature type="compositionally biased region" description="Low complexity" evidence="11">
    <location>
        <begin position="580"/>
        <end position="602"/>
    </location>
</feature>
<evidence type="ECO:0000313" key="15">
    <source>
        <dbReference type="EMBL" id="KAK7573464.1"/>
    </source>
</evidence>
<dbReference type="InterPro" id="IPR036361">
    <property type="entry name" value="SAP_dom_sf"/>
</dbReference>
<evidence type="ECO:0000256" key="1">
    <source>
        <dbReference type="ARBA" id="ARBA00004123"/>
    </source>
</evidence>
<evidence type="ECO:0000256" key="4">
    <source>
        <dbReference type="ARBA" id="ARBA00022679"/>
    </source>
</evidence>
<feature type="region of interest" description="Disordered" evidence="11">
    <location>
        <begin position="456"/>
        <end position="504"/>
    </location>
</feature>
<evidence type="ECO:0000256" key="8">
    <source>
        <dbReference type="ARBA" id="ARBA00022833"/>
    </source>
</evidence>
<keyword evidence="7" id="KW-0833">Ubl conjugation pathway</keyword>
<dbReference type="SMART" id="SM00513">
    <property type="entry name" value="SAP"/>
    <property type="match status" value="1"/>
</dbReference>
<dbReference type="PANTHER" id="PTHR10782:SF94">
    <property type="entry name" value="SUPPRESSOR OF VARIEGATION 2-10, ISOFORM I"/>
    <property type="match status" value="1"/>
</dbReference>
<dbReference type="PROSITE" id="PS51466">
    <property type="entry name" value="PINIT"/>
    <property type="match status" value="1"/>
</dbReference>
<dbReference type="GO" id="GO:0003712">
    <property type="term" value="F:transcription coregulator activity"/>
    <property type="evidence" value="ECO:0007669"/>
    <property type="project" value="TreeGrafter"/>
</dbReference>
<keyword evidence="5" id="KW-0479">Metal-binding</keyword>
<protein>
    <submittedName>
        <fullName evidence="15">Uncharacterized protein</fullName>
    </submittedName>
</protein>
<dbReference type="Proteomes" id="UP001367676">
    <property type="component" value="Unassembled WGS sequence"/>
</dbReference>
<comment type="similarity">
    <text evidence="3">Belongs to the PIAS family.</text>
</comment>
<dbReference type="GO" id="GO:0006357">
    <property type="term" value="P:regulation of transcription by RNA polymerase II"/>
    <property type="evidence" value="ECO:0007669"/>
    <property type="project" value="TreeGrafter"/>
</dbReference>
<feature type="domain" description="SP-RING-type" evidence="13">
    <location>
        <begin position="355"/>
        <end position="436"/>
    </location>
</feature>
<dbReference type="AlphaFoldDB" id="A0AAN9XXU9"/>
<feature type="domain" description="SAP" evidence="12">
    <location>
        <begin position="10"/>
        <end position="44"/>
    </location>
</feature>
<evidence type="ECO:0000313" key="16">
    <source>
        <dbReference type="Proteomes" id="UP001367676"/>
    </source>
</evidence>
<feature type="region of interest" description="Disordered" evidence="11">
    <location>
        <begin position="537"/>
        <end position="610"/>
    </location>
</feature>
<accession>A0AAN9XXU9</accession>
<dbReference type="PROSITE" id="PS50800">
    <property type="entry name" value="SAP"/>
    <property type="match status" value="1"/>
</dbReference>
<dbReference type="GO" id="GO:0061665">
    <property type="term" value="F:SUMO ligase activity"/>
    <property type="evidence" value="ECO:0007669"/>
    <property type="project" value="TreeGrafter"/>
</dbReference>
<evidence type="ECO:0000256" key="11">
    <source>
        <dbReference type="SAM" id="MobiDB-lite"/>
    </source>
</evidence>